<dbReference type="Pfam" id="PF00990">
    <property type="entry name" value="GGDEF"/>
    <property type="match status" value="1"/>
</dbReference>
<comment type="caution">
    <text evidence="6">The sequence shown here is derived from an EMBL/GenBank/DDBJ whole genome shotgun (WGS) entry which is preliminary data.</text>
</comment>
<dbReference type="InterPro" id="IPR050469">
    <property type="entry name" value="Diguanylate_Cyclase"/>
</dbReference>
<dbReference type="GO" id="GO:0043709">
    <property type="term" value="P:cell adhesion involved in single-species biofilm formation"/>
    <property type="evidence" value="ECO:0007669"/>
    <property type="project" value="TreeGrafter"/>
</dbReference>
<feature type="transmembrane region" description="Helical" evidence="4">
    <location>
        <begin position="179"/>
        <end position="198"/>
    </location>
</feature>
<evidence type="ECO:0000256" key="3">
    <source>
        <dbReference type="SAM" id="MobiDB-lite"/>
    </source>
</evidence>
<dbReference type="AlphaFoldDB" id="A0A219B5T1"/>
<evidence type="ECO:0000256" key="4">
    <source>
        <dbReference type="SAM" id="Phobius"/>
    </source>
</evidence>
<dbReference type="RefSeq" id="WP_088712416.1">
    <property type="nucleotide sequence ID" value="NZ_NFZT01000001.1"/>
</dbReference>
<feature type="transmembrane region" description="Helical" evidence="4">
    <location>
        <begin position="65"/>
        <end position="84"/>
    </location>
</feature>
<keyword evidence="4" id="KW-1133">Transmembrane helix</keyword>
<evidence type="ECO:0000256" key="2">
    <source>
        <dbReference type="ARBA" id="ARBA00034247"/>
    </source>
</evidence>
<dbReference type="OrthoDB" id="9812260at2"/>
<gene>
    <name evidence="6" type="ORF">B5C34_09330</name>
</gene>
<dbReference type="PANTHER" id="PTHR45138:SF9">
    <property type="entry name" value="DIGUANYLATE CYCLASE DGCM-RELATED"/>
    <property type="match status" value="1"/>
</dbReference>
<feature type="transmembrane region" description="Helical" evidence="4">
    <location>
        <begin position="133"/>
        <end position="151"/>
    </location>
</feature>
<proteinExistence type="predicted"/>
<dbReference type="PROSITE" id="PS50887">
    <property type="entry name" value="GGDEF"/>
    <property type="match status" value="1"/>
</dbReference>
<evidence type="ECO:0000256" key="1">
    <source>
        <dbReference type="ARBA" id="ARBA00012528"/>
    </source>
</evidence>
<feature type="region of interest" description="Disordered" evidence="3">
    <location>
        <begin position="386"/>
        <end position="405"/>
    </location>
</feature>
<dbReference type="Proteomes" id="UP000198462">
    <property type="component" value="Unassembled WGS sequence"/>
</dbReference>
<dbReference type="CDD" id="cd01949">
    <property type="entry name" value="GGDEF"/>
    <property type="match status" value="1"/>
</dbReference>
<keyword evidence="7" id="KW-1185">Reference proteome</keyword>
<dbReference type="InterPro" id="IPR043128">
    <property type="entry name" value="Rev_trsase/Diguanyl_cyclase"/>
</dbReference>
<dbReference type="GO" id="GO:0052621">
    <property type="term" value="F:diguanylate cyclase activity"/>
    <property type="evidence" value="ECO:0007669"/>
    <property type="project" value="UniProtKB-EC"/>
</dbReference>
<accession>A0A219B5T1</accession>
<feature type="transmembrane region" description="Helical" evidence="4">
    <location>
        <begin position="156"/>
        <end position="173"/>
    </location>
</feature>
<dbReference type="PANTHER" id="PTHR45138">
    <property type="entry name" value="REGULATORY COMPONENTS OF SENSORY TRANSDUCTION SYSTEM"/>
    <property type="match status" value="1"/>
</dbReference>
<dbReference type="GO" id="GO:0005886">
    <property type="term" value="C:plasma membrane"/>
    <property type="evidence" value="ECO:0007669"/>
    <property type="project" value="TreeGrafter"/>
</dbReference>
<feature type="transmembrane region" description="Helical" evidence="4">
    <location>
        <begin position="40"/>
        <end position="59"/>
    </location>
</feature>
<dbReference type="NCBIfam" id="TIGR00254">
    <property type="entry name" value="GGDEF"/>
    <property type="match status" value="1"/>
</dbReference>
<feature type="transmembrane region" description="Helical" evidence="4">
    <location>
        <begin position="105"/>
        <end position="127"/>
    </location>
</feature>
<organism evidence="6 7">
    <name type="scientific">Pacificimonas flava</name>
    <dbReference type="NCBI Taxonomy" id="1234595"/>
    <lineage>
        <taxon>Bacteria</taxon>
        <taxon>Pseudomonadati</taxon>
        <taxon>Pseudomonadota</taxon>
        <taxon>Alphaproteobacteria</taxon>
        <taxon>Sphingomonadales</taxon>
        <taxon>Sphingosinicellaceae</taxon>
        <taxon>Pacificimonas</taxon>
    </lineage>
</organism>
<dbReference type="InterPro" id="IPR029787">
    <property type="entry name" value="Nucleotide_cyclase"/>
</dbReference>
<evidence type="ECO:0000313" key="6">
    <source>
        <dbReference type="EMBL" id="OWV33641.1"/>
    </source>
</evidence>
<dbReference type="InterPro" id="IPR000160">
    <property type="entry name" value="GGDEF_dom"/>
</dbReference>
<sequence>MFRAIASIAKRLGSGLFPAPPVEILPELRRLQFERLRGQIPLLHGVGTFSMVLILWLAIHDGAPAWVIALLSFLPLFSIYRIFSWQRRTKDEIPDEGLDVFLQRAMVGGLGAIGLASLVAMSCYLLDVSSEPVVIPLSLFFGSFCIAFSFAPLQKAAVLALLISIVPSAVVLLASDDVLARMVAVSGLSVALLLIRFIREHFRQIVGSLLLERQVREQSVTDPLTGLLNRRGFDEALNLAIMEAMACGSQVVIAIADLDDFKGVNDELGHAAGDVYLRTVAERLRSAAGPRSRAARIGGDEFALIYPVAGKRTLTELAAGLLPQVARRMTLAGTELEVSISLGLAASAPADTPDTLLKHADDALYRAKNAGKNQAMQHGQDEPLFILEDGGARGGSGRSSLRASG</sequence>
<keyword evidence="4" id="KW-0812">Transmembrane</keyword>
<protein>
    <recommendedName>
        <fullName evidence="1">diguanylate cyclase</fullName>
        <ecNumber evidence="1">2.7.7.65</ecNumber>
    </recommendedName>
</protein>
<evidence type="ECO:0000313" key="7">
    <source>
        <dbReference type="Proteomes" id="UP000198462"/>
    </source>
</evidence>
<dbReference type="EC" id="2.7.7.65" evidence="1"/>
<dbReference type="FunFam" id="3.30.70.270:FF:000001">
    <property type="entry name" value="Diguanylate cyclase domain protein"/>
    <property type="match status" value="1"/>
</dbReference>
<dbReference type="EMBL" id="NFZT01000001">
    <property type="protein sequence ID" value="OWV33641.1"/>
    <property type="molecule type" value="Genomic_DNA"/>
</dbReference>
<name>A0A219B5T1_9SPHN</name>
<dbReference type="Gene3D" id="3.30.70.270">
    <property type="match status" value="1"/>
</dbReference>
<reference evidence="7" key="1">
    <citation type="submission" date="2017-05" db="EMBL/GenBank/DDBJ databases">
        <authorList>
            <person name="Lin X."/>
        </authorList>
    </citation>
    <scope>NUCLEOTIDE SEQUENCE [LARGE SCALE GENOMIC DNA]</scope>
    <source>
        <strain evidence="7">JLT2012</strain>
    </source>
</reference>
<evidence type="ECO:0000259" key="5">
    <source>
        <dbReference type="PROSITE" id="PS50887"/>
    </source>
</evidence>
<dbReference type="GO" id="GO:1902201">
    <property type="term" value="P:negative regulation of bacterial-type flagellum-dependent cell motility"/>
    <property type="evidence" value="ECO:0007669"/>
    <property type="project" value="TreeGrafter"/>
</dbReference>
<comment type="catalytic activity">
    <reaction evidence="2">
        <text>2 GTP = 3',3'-c-di-GMP + 2 diphosphate</text>
        <dbReference type="Rhea" id="RHEA:24898"/>
        <dbReference type="ChEBI" id="CHEBI:33019"/>
        <dbReference type="ChEBI" id="CHEBI:37565"/>
        <dbReference type="ChEBI" id="CHEBI:58805"/>
        <dbReference type="EC" id="2.7.7.65"/>
    </reaction>
</comment>
<dbReference type="SUPFAM" id="SSF55073">
    <property type="entry name" value="Nucleotide cyclase"/>
    <property type="match status" value="1"/>
</dbReference>
<dbReference type="SMART" id="SM00267">
    <property type="entry name" value="GGDEF"/>
    <property type="match status" value="1"/>
</dbReference>
<feature type="domain" description="GGDEF" evidence="5">
    <location>
        <begin position="249"/>
        <end position="380"/>
    </location>
</feature>
<keyword evidence="4" id="KW-0472">Membrane</keyword>